<evidence type="ECO:0000256" key="1">
    <source>
        <dbReference type="SAM" id="MobiDB-lite"/>
    </source>
</evidence>
<organism evidence="3 4">
    <name type="scientific">Cognaticolwellia beringensis</name>
    <dbReference type="NCBI Taxonomy" id="1967665"/>
    <lineage>
        <taxon>Bacteria</taxon>
        <taxon>Pseudomonadati</taxon>
        <taxon>Pseudomonadota</taxon>
        <taxon>Gammaproteobacteria</taxon>
        <taxon>Alteromonadales</taxon>
        <taxon>Colwelliaceae</taxon>
        <taxon>Cognaticolwellia</taxon>
    </lineage>
</organism>
<keyword evidence="2" id="KW-0472">Membrane</keyword>
<evidence type="ECO:0000313" key="4">
    <source>
        <dbReference type="Proteomes" id="UP000202259"/>
    </source>
</evidence>
<sequence>MNSFFIDNGNSTKIIERKIIAQLIKIYLLTLLTFPYFTKNVVNNKQKPAYQKLQPTDNQCFKPKPPPEQPR</sequence>
<evidence type="ECO:0000313" key="3">
    <source>
        <dbReference type="EMBL" id="ASP48875.1"/>
    </source>
</evidence>
<dbReference type="EMBL" id="CP020465">
    <property type="protein sequence ID" value="ASP48875.1"/>
    <property type="molecule type" value="Genomic_DNA"/>
</dbReference>
<feature type="region of interest" description="Disordered" evidence="1">
    <location>
        <begin position="48"/>
        <end position="71"/>
    </location>
</feature>
<dbReference type="KEGG" id="cber:B5D82_14525"/>
<dbReference type="Proteomes" id="UP000202259">
    <property type="component" value="Chromosome"/>
</dbReference>
<accession>A0A222GAG2</accession>
<gene>
    <name evidence="3" type="ORF">B5D82_14525</name>
</gene>
<evidence type="ECO:0000256" key="2">
    <source>
        <dbReference type="SAM" id="Phobius"/>
    </source>
</evidence>
<proteinExistence type="predicted"/>
<keyword evidence="2" id="KW-1133">Transmembrane helix</keyword>
<feature type="transmembrane region" description="Helical" evidence="2">
    <location>
        <begin position="20"/>
        <end position="37"/>
    </location>
</feature>
<reference evidence="3 4" key="1">
    <citation type="submission" date="2017-08" db="EMBL/GenBank/DDBJ databases">
        <title>Complete genome of Colwellia sp. NB097-1, a psychrophile bacterium ioslated from Bering Sea.</title>
        <authorList>
            <person name="Chen X."/>
        </authorList>
    </citation>
    <scope>NUCLEOTIDE SEQUENCE [LARGE SCALE GENOMIC DNA]</scope>
    <source>
        <strain evidence="3 4">NB097-1</strain>
    </source>
</reference>
<name>A0A222GAG2_9GAMM</name>
<keyword evidence="4" id="KW-1185">Reference proteome</keyword>
<protein>
    <submittedName>
        <fullName evidence="3">Uncharacterized protein</fullName>
    </submittedName>
</protein>
<dbReference type="AlphaFoldDB" id="A0A222GAG2"/>
<keyword evidence="2" id="KW-0812">Transmembrane</keyword>